<reference evidence="1 2" key="1">
    <citation type="journal article" date="2022" name="bioRxiv">
        <title>Genomics of Preaxostyla Flagellates Illuminates Evolutionary Transitions and the Path Towards Mitochondrial Loss.</title>
        <authorList>
            <person name="Novak L.V.F."/>
            <person name="Treitli S.C."/>
            <person name="Pyrih J."/>
            <person name="Halakuc P."/>
            <person name="Pipaliya S.V."/>
            <person name="Vacek V."/>
            <person name="Brzon O."/>
            <person name="Soukal P."/>
            <person name="Eme L."/>
            <person name="Dacks J.B."/>
            <person name="Karnkowska A."/>
            <person name="Elias M."/>
            <person name="Hampl V."/>
        </authorList>
    </citation>
    <scope>NUCLEOTIDE SEQUENCE [LARGE SCALE GENOMIC DNA]</scope>
    <source>
        <strain evidence="1">NAU3</strain>
        <tissue evidence="1">Gut</tissue>
    </source>
</reference>
<name>A0ABQ9XED1_9EUKA</name>
<keyword evidence="2" id="KW-1185">Reference proteome</keyword>
<dbReference type="Proteomes" id="UP001281761">
    <property type="component" value="Unassembled WGS sequence"/>
</dbReference>
<accession>A0ABQ9XED1</accession>
<proteinExistence type="predicted"/>
<evidence type="ECO:0000313" key="2">
    <source>
        <dbReference type="Proteomes" id="UP001281761"/>
    </source>
</evidence>
<comment type="caution">
    <text evidence="1">The sequence shown here is derived from an EMBL/GenBank/DDBJ whole genome shotgun (WGS) entry which is preliminary data.</text>
</comment>
<dbReference type="EMBL" id="JARBJD010000151">
    <property type="protein sequence ID" value="KAK2949682.1"/>
    <property type="molecule type" value="Genomic_DNA"/>
</dbReference>
<protein>
    <submittedName>
        <fullName evidence="1">Uncharacterized protein</fullName>
    </submittedName>
</protein>
<organism evidence="1 2">
    <name type="scientific">Blattamonas nauphoetae</name>
    <dbReference type="NCBI Taxonomy" id="2049346"/>
    <lineage>
        <taxon>Eukaryota</taxon>
        <taxon>Metamonada</taxon>
        <taxon>Preaxostyla</taxon>
        <taxon>Oxymonadida</taxon>
        <taxon>Blattamonas</taxon>
    </lineage>
</organism>
<evidence type="ECO:0000313" key="1">
    <source>
        <dbReference type="EMBL" id="KAK2949682.1"/>
    </source>
</evidence>
<gene>
    <name evidence="1" type="ORF">BLNAU_15353</name>
</gene>
<sequence length="138" mass="14801">MSMFCMFRSADETTIRADVADSAADDGIERDGPLFVPFCIRTDIPLPIVIGDDREVLFSSENVGCEISSVRTIFHATSIVEQGRDAIPHFSSICPVSVSTNTSFAVGRAGVFPVKGEGVRAIPLSESVGSMVSMRIDI</sequence>